<organism evidence="1 2">
    <name type="scientific">Ignatzschineria larvae DSM 13226</name>
    <dbReference type="NCBI Taxonomy" id="1111732"/>
    <lineage>
        <taxon>Bacteria</taxon>
        <taxon>Pseudomonadati</taxon>
        <taxon>Pseudomonadota</taxon>
        <taxon>Gammaproteobacteria</taxon>
        <taxon>Cardiobacteriales</taxon>
        <taxon>Ignatzschineriaceae</taxon>
        <taxon>Ignatzschineria</taxon>
    </lineage>
</organism>
<name>A0ABZ3BXQ2_9GAMM</name>
<evidence type="ECO:0000313" key="1">
    <source>
        <dbReference type="EMBL" id="WZW87280.1"/>
    </source>
</evidence>
<sequence>MTSQSNLSCMYIDSREEIISLIGIENCQTRRRGIGVRTGSFVPAMG</sequence>
<dbReference type="RefSeq" id="WP_156923286.1">
    <property type="nucleotide sequence ID" value="NZ_AZOD01000032.1"/>
</dbReference>
<evidence type="ECO:0000313" key="2">
    <source>
        <dbReference type="Proteomes" id="UP001449178"/>
    </source>
</evidence>
<accession>A0ABZ3BXQ2</accession>
<reference evidence="1 2" key="1">
    <citation type="submission" date="2024-03" db="EMBL/GenBank/DDBJ databases">
        <title>Complete Genome Sequence and Annotation of Ignatzschineria larvae DSM 13226.</title>
        <authorList>
            <person name="Cantrell E."/>
            <person name="Burcham Z.M."/>
        </authorList>
    </citation>
    <scope>NUCLEOTIDE SEQUENCE [LARGE SCALE GENOMIC DNA]</scope>
    <source>
        <strain evidence="1 2">DSM 13226</strain>
    </source>
</reference>
<gene>
    <name evidence="1" type="ORF">WMO13_07865</name>
</gene>
<dbReference type="EMBL" id="CP150637">
    <property type="protein sequence ID" value="WZW87280.1"/>
    <property type="molecule type" value="Genomic_DNA"/>
</dbReference>
<keyword evidence="2" id="KW-1185">Reference proteome</keyword>
<protein>
    <submittedName>
        <fullName evidence="1">Uncharacterized protein</fullName>
    </submittedName>
</protein>
<dbReference type="Proteomes" id="UP001449178">
    <property type="component" value="Chromosome"/>
</dbReference>
<proteinExistence type="predicted"/>